<proteinExistence type="predicted"/>
<gene>
    <name evidence="2" type="ORF">B5K06_24575</name>
</gene>
<evidence type="ECO:0000256" key="1">
    <source>
        <dbReference type="SAM" id="Phobius"/>
    </source>
</evidence>
<keyword evidence="1" id="KW-0472">Membrane</keyword>
<comment type="caution">
    <text evidence="2">The sequence shown here is derived from an EMBL/GenBank/DDBJ whole genome shotgun (WGS) entry which is preliminary data.</text>
</comment>
<name>A0A370KIN2_9HYPH</name>
<keyword evidence="1" id="KW-1133">Transmembrane helix</keyword>
<dbReference type="Proteomes" id="UP000254939">
    <property type="component" value="Unassembled WGS sequence"/>
</dbReference>
<reference evidence="2 3" key="1">
    <citation type="submission" date="2017-03" db="EMBL/GenBank/DDBJ databases">
        <title>Genome analysis of Rhizobial strains effectives or ineffectives for nitrogen fixation isolated from bean seeds.</title>
        <authorList>
            <person name="Peralta H."/>
            <person name="Aguilar-Vera A."/>
            <person name="Mora Y."/>
            <person name="Vargas-Lagunas C."/>
            <person name="Girard L."/>
            <person name="Mora J."/>
        </authorList>
    </citation>
    <scope>NUCLEOTIDE SEQUENCE [LARGE SCALE GENOMIC DNA]</scope>
    <source>
        <strain evidence="2 3">CCGM3</strain>
    </source>
</reference>
<evidence type="ECO:0000313" key="2">
    <source>
        <dbReference type="EMBL" id="RDJ05632.1"/>
    </source>
</evidence>
<feature type="transmembrane region" description="Helical" evidence="1">
    <location>
        <begin position="20"/>
        <end position="39"/>
    </location>
</feature>
<organism evidence="2 3">
    <name type="scientific">Rhizobium grahamii</name>
    <dbReference type="NCBI Taxonomy" id="1120045"/>
    <lineage>
        <taxon>Bacteria</taxon>
        <taxon>Pseudomonadati</taxon>
        <taxon>Pseudomonadota</taxon>
        <taxon>Alphaproteobacteria</taxon>
        <taxon>Hyphomicrobiales</taxon>
        <taxon>Rhizobiaceae</taxon>
        <taxon>Rhizobium/Agrobacterium group</taxon>
        <taxon>Rhizobium</taxon>
    </lineage>
</organism>
<sequence length="69" mass="7532">MAPSVFETGDHAGYHFSPVIMLVSIPIVMAAVAITILRVKHALKGRDVRAVPLHPAMRVGKGRTRRPHP</sequence>
<dbReference type="EMBL" id="NAAC01000031">
    <property type="protein sequence ID" value="RDJ05632.1"/>
    <property type="molecule type" value="Genomic_DNA"/>
</dbReference>
<accession>A0A370KIN2</accession>
<dbReference type="AlphaFoldDB" id="A0A370KIN2"/>
<evidence type="ECO:0000313" key="3">
    <source>
        <dbReference type="Proteomes" id="UP000254939"/>
    </source>
</evidence>
<keyword evidence="1" id="KW-0812">Transmembrane</keyword>
<protein>
    <submittedName>
        <fullName evidence="2">Uncharacterized protein</fullName>
    </submittedName>
</protein>